<dbReference type="SUPFAM" id="SSF48008">
    <property type="entry name" value="GntR ligand-binding domain-like"/>
    <property type="match status" value="1"/>
</dbReference>
<dbReference type="Pfam" id="PF00392">
    <property type="entry name" value="GntR"/>
    <property type="match status" value="1"/>
</dbReference>
<dbReference type="Gene3D" id="1.20.120.530">
    <property type="entry name" value="GntR ligand-binding domain-like"/>
    <property type="match status" value="1"/>
</dbReference>
<dbReference type="InterPro" id="IPR036388">
    <property type="entry name" value="WH-like_DNA-bd_sf"/>
</dbReference>
<feature type="region of interest" description="Disordered" evidence="4">
    <location>
        <begin position="262"/>
        <end position="290"/>
    </location>
</feature>
<dbReference type="PANTHER" id="PTHR43537">
    <property type="entry name" value="TRANSCRIPTIONAL REGULATOR, GNTR FAMILY"/>
    <property type="match status" value="1"/>
</dbReference>
<keyword evidence="2" id="KW-0238">DNA-binding</keyword>
<keyword evidence="1" id="KW-0805">Transcription regulation</keyword>
<feature type="domain" description="HTH gntR-type" evidence="5">
    <location>
        <begin position="35"/>
        <end position="105"/>
    </location>
</feature>
<name>A0A0K8P5W9_PISS1</name>
<keyword evidence="3" id="KW-0804">Transcription</keyword>
<dbReference type="GO" id="GO:0003677">
    <property type="term" value="F:DNA binding"/>
    <property type="evidence" value="ECO:0007669"/>
    <property type="project" value="UniProtKB-KW"/>
</dbReference>
<dbReference type="PROSITE" id="PS50949">
    <property type="entry name" value="HTH_GNTR"/>
    <property type="match status" value="1"/>
</dbReference>
<dbReference type="CDD" id="cd07377">
    <property type="entry name" value="WHTH_GntR"/>
    <property type="match status" value="1"/>
</dbReference>
<dbReference type="RefSeq" id="WP_082368535.1">
    <property type="nucleotide sequence ID" value="NZ_BBYR01000064.1"/>
</dbReference>
<evidence type="ECO:0000256" key="2">
    <source>
        <dbReference type="ARBA" id="ARBA00023125"/>
    </source>
</evidence>
<evidence type="ECO:0000256" key="1">
    <source>
        <dbReference type="ARBA" id="ARBA00023015"/>
    </source>
</evidence>
<dbReference type="SMART" id="SM00895">
    <property type="entry name" value="FCD"/>
    <property type="match status" value="1"/>
</dbReference>
<dbReference type="PRINTS" id="PR00035">
    <property type="entry name" value="HTHGNTR"/>
</dbReference>
<dbReference type="SMART" id="SM00345">
    <property type="entry name" value="HTH_GNTR"/>
    <property type="match status" value="1"/>
</dbReference>
<dbReference type="AlphaFoldDB" id="A0A0K8P5W9"/>
<dbReference type="Gene3D" id="1.10.10.10">
    <property type="entry name" value="Winged helix-like DNA-binding domain superfamily/Winged helix DNA-binding domain"/>
    <property type="match status" value="1"/>
</dbReference>
<dbReference type="Pfam" id="PF07729">
    <property type="entry name" value="FCD"/>
    <property type="match status" value="1"/>
</dbReference>
<dbReference type="STRING" id="1547922.ISF6_4113"/>
<keyword evidence="7" id="KW-1185">Reference proteome</keyword>
<dbReference type="InterPro" id="IPR011711">
    <property type="entry name" value="GntR_C"/>
</dbReference>
<dbReference type="OrthoDB" id="5450856at2"/>
<evidence type="ECO:0000313" key="7">
    <source>
        <dbReference type="Proteomes" id="UP000037660"/>
    </source>
</evidence>
<evidence type="ECO:0000256" key="3">
    <source>
        <dbReference type="ARBA" id="ARBA00023163"/>
    </source>
</evidence>
<gene>
    <name evidence="6" type="ORF">ISF6_4113</name>
</gene>
<sequence>MPTAKVPAATLVSRPSQDTRATPAAAATFQAVRSTRAFEEIASQIRNELAEGRLKVGSRLPSERALAEQFGVSRNTLREALRSLEHAGLIRLLKGASGGAFISERSGDAIVTGLFDLYHVGTIRPEQVTEARIWLESIIVREACTRATVEDLAALNRNIDEAEEAAARGDFPLRASKHIDFHRILVRITHNPIMIIVMDGVLDVLHHFVRTIGEYQNAFVLPSRRRFMKHMEEGDVEAAVAEMESSLKRLQRAYLSKVEVKQEPVPLPGPAPVPAAAPVARPARKTRPKA</sequence>
<reference evidence="7" key="1">
    <citation type="submission" date="2015-07" db="EMBL/GenBank/DDBJ databases">
        <title>Discovery of a poly(ethylene terephthalate assimilation.</title>
        <authorList>
            <person name="Yoshida S."/>
            <person name="Hiraga K."/>
            <person name="Takehana T."/>
            <person name="Taniguchi I."/>
            <person name="Yamaji H."/>
            <person name="Maeda Y."/>
            <person name="Toyohara K."/>
            <person name="Miyamoto K."/>
            <person name="Kimura Y."/>
            <person name="Oda K."/>
        </authorList>
    </citation>
    <scope>NUCLEOTIDE SEQUENCE [LARGE SCALE GENOMIC DNA]</scope>
    <source>
        <strain evidence="7">NBRC 110686 / TISTR 2288 / 201-F6</strain>
    </source>
</reference>
<accession>A0A0K8P5W9</accession>
<organism evidence="6 7">
    <name type="scientific">Piscinibacter sakaiensis</name>
    <name type="common">Ideonella sakaiensis</name>
    <dbReference type="NCBI Taxonomy" id="1547922"/>
    <lineage>
        <taxon>Bacteria</taxon>
        <taxon>Pseudomonadati</taxon>
        <taxon>Pseudomonadota</taxon>
        <taxon>Betaproteobacteria</taxon>
        <taxon>Burkholderiales</taxon>
        <taxon>Sphaerotilaceae</taxon>
        <taxon>Piscinibacter</taxon>
    </lineage>
</organism>
<dbReference type="Proteomes" id="UP000037660">
    <property type="component" value="Unassembled WGS sequence"/>
</dbReference>
<feature type="region of interest" description="Disordered" evidence="4">
    <location>
        <begin position="1"/>
        <end position="24"/>
    </location>
</feature>
<dbReference type="InterPro" id="IPR000524">
    <property type="entry name" value="Tscrpt_reg_HTH_GntR"/>
</dbReference>
<comment type="caution">
    <text evidence="6">The sequence shown here is derived from an EMBL/GenBank/DDBJ whole genome shotgun (WGS) entry which is preliminary data.</text>
</comment>
<evidence type="ECO:0000259" key="5">
    <source>
        <dbReference type="PROSITE" id="PS50949"/>
    </source>
</evidence>
<dbReference type="InterPro" id="IPR036390">
    <property type="entry name" value="WH_DNA-bd_sf"/>
</dbReference>
<dbReference type="SUPFAM" id="SSF46785">
    <property type="entry name" value="Winged helix' DNA-binding domain"/>
    <property type="match status" value="1"/>
</dbReference>
<evidence type="ECO:0000313" key="6">
    <source>
        <dbReference type="EMBL" id="GAP37919.1"/>
    </source>
</evidence>
<dbReference type="InterPro" id="IPR008920">
    <property type="entry name" value="TF_FadR/GntR_C"/>
</dbReference>
<feature type="compositionally biased region" description="Pro residues" evidence="4">
    <location>
        <begin position="265"/>
        <end position="275"/>
    </location>
</feature>
<protein>
    <submittedName>
        <fullName evidence="6">Transcriptional regulator, GntR family</fullName>
    </submittedName>
</protein>
<dbReference type="EMBL" id="BBYR01000064">
    <property type="protein sequence ID" value="GAP37919.1"/>
    <property type="molecule type" value="Genomic_DNA"/>
</dbReference>
<evidence type="ECO:0000256" key="4">
    <source>
        <dbReference type="SAM" id="MobiDB-lite"/>
    </source>
</evidence>
<proteinExistence type="predicted"/>
<dbReference type="PANTHER" id="PTHR43537:SF5">
    <property type="entry name" value="UXU OPERON TRANSCRIPTIONAL REGULATOR"/>
    <property type="match status" value="1"/>
</dbReference>
<reference evidence="6 7" key="2">
    <citation type="journal article" date="2016" name="Science">
        <title>A bacterium that degrades and assimilates poly(ethylene terephthalate).</title>
        <authorList>
            <person name="Yoshida S."/>
            <person name="Hiraga K."/>
            <person name="Takehana T."/>
            <person name="Taniguchi I."/>
            <person name="Yamaji H."/>
            <person name="Maeda Y."/>
            <person name="Toyohara K."/>
            <person name="Miyamoto K."/>
            <person name="Kimura Y."/>
            <person name="Oda K."/>
        </authorList>
    </citation>
    <scope>NUCLEOTIDE SEQUENCE [LARGE SCALE GENOMIC DNA]</scope>
    <source>
        <strain evidence="7">NBRC 110686 / TISTR 2288 / 201-F6</strain>
    </source>
</reference>
<dbReference type="GO" id="GO:0003700">
    <property type="term" value="F:DNA-binding transcription factor activity"/>
    <property type="evidence" value="ECO:0007669"/>
    <property type="project" value="InterPro"/>
</dbReference>